<reference evidence="1" key="1">
    <citation type="submission" date="2019-10" db="EMBL/GenBank/DDBJ databases">
        <authorList>
            <person name="Ross D.E."/>
            <person name="Gulliver D."/>
        </authorList>
    </citation>
    <scope>NUCLEOTIDE SEQUENCE</scope>
    <source>
        <strain evidence="1">DER-2019</strain>
    </source>
</reference>
<evidence type="ECO:0000313" key="2">
    <source>
        <dbReference type="Proteomes" id="UP000616595"/>
    </source>
</evidence>
<accession>A0A923HR97</accession>
<name>A0A923HR97_9FIRM</name>
<dbReference type="OrthoDB" id="573082at2"/>
<gene>
    <name evidence="1" type="ORF">GH810_02825</name>
</gene>
<dbReference type="InterPro" id="IPR009241">
    <property type="entry name" value="HigB-like"/>
</dbReference>
<dbReference type="Pfam" id="PF05973">
    <property type="entry name" value="Gp49"/>
    <property type="match status" value="1"/>
</dbReference>
<dbReference type="EMBL" id="WJBD01000002">
    <property type="protein sequence ID" value="MBC3887243.1"/>
    <property type="molecule type" value="Genomic_DNA"/>
</dbReference>
<dbReference type="AlphaFoldDB" id="A0A923HR97"/>
<organism evidence="1 2">
    <name type="scientific">Acetobacterium paludosum</name>
    <dbReference type="NCBI Taxonomy" id="52693"/>
    <lineage>
        <taxon>Bacteria</taxon>
        <taxon>Bacillati</taxon>
        <taxon>Bacillota</taxon>
        <taxon>Clostridia</taxon>
        <taxon>Eubacteriales</taxon>
        <taxon>Eubacteriaceae</taxon>
        <taxon>Acetobacterium</taxon>
    </lineage>
</organism>
<proteinExistence type="predicted"/>
<dbReference type="Proteomes" id="UP000616595">
    <property type="component" value="Unassembled WGS sequence"/>
</dbReference>
<dbReference type="RefSeq" id="WP_148566414.1">
    <property type="nucleotide sequence ID" value="NZ_RXYA01000004.1"/>
</dbReference>
<evidence type="ECO:0000313" key="1">
    <source>
        <dbReference type="EMBL" id="MBC3887243.1"/>
    </source>
</evidence>
<keyword evidence="2" id="KW-1185">Reference proteome</keyword>
<protein>
    <submittedName>
        <fullName evidence="1">Type II toxin-antitoxin system RelE/ParE family toxin</fullName>
    </submittedName>
</protein>
<reference evidence="1" key="2">
    <citation type="submission" date="2020-10" db="EMBL/GenBank/DDBJ databases">
        <title>Comparative genomics of the Acetobacterium genus.</title>
        <authorList>
            <person name="Marshall C."/>
            <person name="May H."/>
            <person name="Norman S."/>
        </authorList>
    </citation>
    <scope>NUCLEOTIDE SEQUENCE</scope>
    <source>
        <strain evidence="1">DER-2019</strain>
    </source>
</reference>
<sequence length="120" mass="14305">MHEILFYKDPKGNEPVLDFIRELSRKNDKDSRVNLNKINDYIQMLSKYGTKIGEPYIKHLEGEIWELRPLRSRIFFVAWVDGSYVLLHQFIKKSQKTPKRELEQARRELSILTGRGENNE</sequence>
<comment type="caution">
    <text evidence="1">The sequence shown here is derived from an EMBL/GenBank/DDBJ whole genome shotgun (WGS) entry which is preliminary data.</text>
</comment>